<protein>
    <submittedName>
        <fullName evidence="3">Uncharacterized protein</fullName>
    </submittedName>
</protein>
<dbReference type="OrthoDB" id="7923950at2"/>
<dbReference type="InterPro" id="IPR035220">
    <property type="entry name" value="DUF5330"/>
</dbReference>
<evidence type="ECO:0000256" key="2">
    <source>
        <dbReference type="SAM" id="Phobius"/>
    </source>
</evidence>
<dbReference type="eggNOG" id="ENOG5032Z7R">
    <property type="taxonomic scope" value="Bacteria"/>
</dbReference>
<feature type="compositionally biased region" description="Basic and acidic residues" evidence="1">
    <location>
        <begin position="103"/>
        <end position="122"/>
    </location>
</feature>
<keyword evidence="2" id="KW-1133">Transmembrane helix</keyword>
<keyword evidence="2" id="KW-0472">Membrane</keyword>
<feature type="transmembrane region" description="Helical" evidence="2">
    <location>
        <begin position="6"/>
        <end position="24"/>
    </location>
</feature>
<keyword evidence="2" id="KW-0812">Transmembrane</keyword>
<evidence type="ECO:0000313" key="3">
    <source>
        <dbReference type="EMBL" id="CBI77464.1"/>
    </source>
</evidence>
<evidence type="ECO:0000256" key="1">
    <source>
        <dbReference type="SAM" id="MobiDB-lite"/>
    </source>
</evidence>
<sequence>MIRFLIKSAFFLFFIFIIISFFTTKQNNNNPSSSQETDATTRDMIVALKETINDLGMFCERNIEACKIGKSFLESMGERARNGSKIIYEYLDHTLSNKNMKPSQEDHSSTGMKNPKENKMTL</sequence>
<reference evidence="3" key="1">
    <citation type="journal article" date="2011" name="PLoS Genet.">
        <title>Parallel evolution of a type IV secretion system in radiating lineages of the host-restricted bacterial pathogen Bartonella.</title>
        <authorList>
            <person name="Engel P."/>
            <person name="Salzburger W."/>
            <person name="Liesch M."/>
            <person name="Chang C.C."/>
            <person name="Maruyama S."/>
            <person name="Lanz C."/>
            <person name="Calteau A."/>
            <person name="Lajus A."/>
            <person name="Medigue C."/>
            <person name="Schuster S.C."/>
            <person name="Dehio C."/>
        </authorList>
    </citation>
    <scope>NUCLEOTIDE SEQUENCE</scope>
    <source>
        <strain evidence="3">ATCC BAA-1498</strain>
    </source>
</reference>
<dbReference type="EMBL" id="FN645457">
    <property type="protein sequence ID" value="CBI77464.1"/>
    <property type="molecule type" value="Genomic_DNA"/>
</dbReference>
<evidence type="ECO:0000313" key="4">
    <source>
        <dbReference type="EMBL" id="KEC54175.1"/>
    </source>
</evidence>
<feature type="region of interest" description="Disordered" evidence="1">
    <location>
        <begin position="97"/>
        <end position="122"/>
    </location>
</feature>
<dbReference type="EMBL" id="AHPK01000018">
    <property type="protein sequence ID" value="KEC54175.1"/>
    <property type="molecule type" value="Genomic_DNA"/>
</dbReference>
<dbReference type="Pfam" id="PF17264">
    <property type="entry name" value="DUF5330"/>
    <property type="match status" value="1"/>
</dbReference>
<name>E6YKS6_9HYPH</name>
<gene>
    <name evidence="3" type="ORF">BARRO_30045</name>
    <name evidence="4" type="ORF">O99_01056</name>
</gene>
<dbReference type="Proteomes" id="UP000027336">
    <property type="component" value="Unassembled WGS sequence"/>
</dbReference>
<reference evidence="4 5" key="2">
    <citation type="submission" date="2012-04" db="EMBL/GenBank/DDBJ databases">
        <title>The Genome Sequence of Bartonella rochalimae BMGH.</title>
        <authorList>
            <consortium name="The Broad Institute Genome Sequencing Platform"/>
            <consortium name="The Broad Institute Genome Sequencing Center for Infectious Disease"/>
            <person name="Feldgarden M."/>
            <person name="Kirby J."/>
            <person name="Kosoy M."/>
            <person name="Birtles R."/>
            <person name="Probert W.S."/>
            <person name="Chiaraviglio L."/>
            <person name="Walker B."/>
            <person name="Young S.K."/>
            <person name="Zeng Q."/>
            <person name="Gargeya S."/>
            <person name="Fitzgerald M."/>
            <person name="Haas B."/>
            <person name="Abouelleil A."/>
            <person name="Alvarado L."/>
            <person name="Arachchi H.M."/>
            <person name="Berlin A.M."/>
            <person name="Chapman S.B."/>
            <person name="Goldberg J."/>
            <person name="Griggs A."/>
            <person name="Gujja S."/>
            <person name="Hansen M."/>
            <person name="Howarth C."/>
            <person name="Imamovic A."/>
            <person name="Larimer J."/>
            <person name="McCowen C."/>
            <person name="Montmayeur A."/>
            <person name="Murphy C."/>
            <person name="Neiman D."/>
            <person name="Pearson M."/>
            <person name="Priest M."/>
            <person name="Roberts A."/>
            <person name="Saif S."/>
            <person name="Shea T."/>
            <person name="Sisk P."/>
            <person name="Sykes S."/>
            <person name="Wortman J."/>
            <person name="Nusbaum C."/>
            <person name="Birren B."/>
        </authorList>
    </citation>
    <scope>NUCLEOTIDE SEQUENCE [LARGE SCALE GENOMIC DNA]</scope>
    <source>
        <strain evidence="4 5">ATCC BAA-1498</strain>
    </source>
</reference>
<organism evidence="3">
    <name type="scientific">Bartonella rochalimae ATCC BAA-1498</name>
    <dbReference type="NCBI Taxonomy" id="685782"/>
    <lineage>
        <taxon>Bacteria</taxon>
        <taxon>Pseudomonadati</taxon>
        <taxon>Pseudomonadota</taxon>
        <taxon>Alphaproteobacteria</taxon>
        <taxon>Hyphomicrobiales</taxon>
        <taxon>Bartonellaceae</taxon>
        <taxon>Bartonella</taxon>
    </lineage>
</organism>
<dbReference type="PATRIC" id="fig|685782.3.peg.1100"/>
<evidence type="ECO:0000313" key="5">
    <source>
        <dbReference type="Proteomes" id="UP000027336"/>
    </source>
</evidence>
<keyword evidence="5" id="KW-1185">Reference proteome</keyword>
<proteinExistence type="predicted"/>
<accession>E6YKS6</accession>
<dbReference type="AlphaFoldDB" id="E6YKS6"/>
<dbReference type="HOGENOM" id="CLU_155729_0_0_5"/>